<evidence type="ECO:0000313" key="8">
    <source>
        <dbReference type="Proteomes" id="UP000298663"/>
    </source>
</evidence>
<comment type="caution">
    <text evidence="7">The sequence shown here is derived from an EMBL/GenBank/DDBJ whole genome shotgun (WGS) entry which is preliminary data.</text>
</comment>
<name>A0A4U8UZ62_STECR</name>
<keyword evidence="8" id="KW-1185">Reference proteome</keyword>
<keyword evidence="4" id="KW-0175">Coiled coil</keyword>
<keyword evidence="5" id="KW-0472">Membrane</keyword>
<dbReference type="Pfam" id="PF06916">
    <property type="entry name" value="FAM210A-B_dom"/>
    <property type="match status" value="1"/>
</dbReference>
<dbReference type="PANTHER" id="PTHR21377">
    <property type="entry name" value="PROTEIN FAM210B, MITOCHONDRIAL"/>
    <property type="match status" value="1"/>
</dbReference>
<evidence type="ECO:0000256" key="4">
    <source>
        <dbReference type="ARBA" id="ARBA00023054"/>
    </source>
</evidence>
<sequence length="83" mass="9223">MLNLVCLPVSCCPKVSLQRGVDVVSFLELLHIPDSWVEKIRNTPPSAGHFVVAAILYKIATPGRYATTLAGIQLAFWVMRRSR</sequence>
<evidence type="ECO:0000256" key="3">
    <source>
        <dbReference type="ARBA" id="ARBA00022989"/>
    </source>
</evidence>
<dbReference type="OrthoDB" id="5874039at2759"/>
<gene>
    <name evidence="7" type="ORF">L596_005030</name>
</gene>
<evidence type="ECO:0000259" key="6">
    <source>
        <dbReference type="Pfam" id="PF06916"/>
    </source>
</evidence>
<dbReference type="Proteomes" id="UP000298663">
    <property type="component" value="Chromosome X"/>
</dbReference>
<dbReference type="STRING" id="34508.A0A4U8UZ62"/>
<keyword evidence="3" id="KW-1133">Transmembrane helix</keyword>
<evidence type="ECO:0000256" key="1">
    <source>
        <dbReference type="ARBA" id="ARBA00004167"/>
    </source>
</evidence>
<dbReference type="GO" id="GO:0005739">
    <property type="term" value="C:mitochondrion"/>
    <property type="evidence" value="ECO:0007669"/>
    <property type="project" value="TreeGrafter"/>
</dbReference>
<dbReference type="GO" id="GO:0016020">
    <property type="term" value="C:membrane"/>
    <property type="evidence" value="ECO:0007669"/>
    <property type="project" value="UniProtKB-SubCell"/>
</dbReference>
<dbReference type="EMBL" id="AZBU02000001">
    <property type="protein sequence ID" value="TMS38265.1"/>
    <property type="molecule type" value="Genomic_DNA"/>
</dbReference>
<evidence type="ECO:0000313" key="7">
    <source>
        <dbReference type="EMBL" id="TMS38265.1"/>
    </source>
</evidence>
<dbReference type="InterPro" id="IPR009688">
    <property type="entry name" value="FAM210A/B-like_dom"/>
</dbReference>
<reference evidence="7 8" key="1">
    <citation type="journal article" date="2015" name="Genome Biol.">
        <title>Comparative genomics of Steinernema reveals deeply conserved gene regulatory networks.</title>
        <authorList>
            <person name="Dillman A.R."/>
            <person name="Macchietto M."/>
            <person name="Porter C.F."/>
            <person name="Rogers A."/>
            <person name="Williams B."/>
            <person name="Antoshechkin I."/>
            <person name="Lee M.M."/>
            <person name="Goodwin Z."/>
            <person name="Lu X."/>
            <person name="Lewis E.E."/>
            <person name="Goodrich-Blair H."/>
            <person name="Stock S.P."/>
            <person name="Adams B.J."/>
            <person name="Sternberg P.W."/>
            <person name="Mortazavi A."/>
        </authorList>
    </citation>
    <scope>NUCLEOTIDE SEQUENCE [LARGE SCALE GENOMIC DNA]</scope>
    <source>
        <strain evidence="7 8">ALL</strain>
    </source>
</reference>
<evidence type="ECO:0000256" key="5">
    <source>
        <dbReference type="ARBA" id="ARBA00023136"/>
    </source>
</evidence>
<reference evidence="7 8" key="2">
    <citation type="journal article" date="2019" name="G3 (Bethesda)">
        <title>Hybrid Assembly of the Genome of the Entomopathogenic Nematode Steinernema carpocapsae Identifies the X-Chromosome.</title>
        <authorList>
            <person name="Serra L."/>
            <person name="Macchietto M."/>
            <person name="Macias-Munoz A."/>
            <person name="McGill C.J."/>
            <person name="Rodriguez I.M."/>
            <person name="Rodriguez B."/>
            <person name="Murad R."/>
            <person name="Mortazavi A."/>
        </authorList>
    </citation>
    <scope>NUCLEOTIDE SEQUENCE [LARGE SCALE GENOMIC DNA]</scope>
    <source>
        <strain evidence="7 8">ALL</strain>
    </source>
</reference>
<proteinExistence type="predicted"/>
<keyword evidence="2" id="KW-0812">Transmembrane</keyword>
<dbReference type="AlphaFoldDB" id="A0A4U8UZ62"/>
<feature type="domain" description="DUF1279" evidence="6">
    <location>
        <begin position="17"/>
        <end position="73"/>
    </location>
</feature>
<protein>
    <recommendedName>
        <fullName evidence="6">DUF1279 domain-containing protein</fullName>
    </recommendedName>
</protein>
<dbReference type="EMBL" id="CM016762">
    <property type="protein sequence ID" value="TMS38265.1"/>
    <property type="molecule type" value="Genomic_DNA"/>
</dbReference>
<comment type="subcellular location">
    <subcellularLocation>
        <location evidence="1">Membrane</location>
        <topology evidence="1">Single-pass membrane protein</topology>
    </subcellularLocation>
</comment>
<dbReference type="InterPro" id="IPR045866">
    <property type="entry name" value="FAM210A/B-like"/>
</dbReference>
<evidence type="ECO:0000256" key="2">
    <source>
        <dbReference type="ARBA" id="ARBA00022692"/>
    </source>
</evidence>
<organism evidence="7 8">
    <name type="scientific">Steinernema carpocapsae</name>
    <name type="common">Entomopathogenic nematode</name>
    <dbReference type="NCBI Taxonomy" id="34508"/>
    <lineage>
        <taxon>Eukaryota</taxon>
        <taxon>Metazoa</taxon>
        <taxon>Ecdysozoa</taxon>
        <taxon>Nematoda</taxon>
        <taxon>Chromadorea</taxon>
        <taxon>Rhabditida</taxon>
        <taxon>Tylenchina</taxon>
        <taxon>Panagrolaimomorpha</taxon>
        <taxon>Strongyloidoidea</taxon>
        <taxon>Steinernematidae</taxon>
        <taxon>Steinernema</taxon>
    </lineage>
</organism>
<accession>A0A4U8UZ62</accession>
<dbReference type="PANTHER" id="PTHR21377:SF1">
    <property type="entry name" value="PROTEIN FAM210A"/>
    <property type="match status" value="1"/>
</dbReference>